<sequence length="694" mass="74901">MELELTAPDTAVALKRASEEVTIKREESLDQDVLHPEARSSPSHIAKKRKLSEEVSKEPTKAGTPAPGNASPGTTIIAPTPRPPTFNPSSDGLPYFTTADTPMNRQGFRYTPAGPSPPGCILSQRTMESQPAGYVRVSWEDRSPYVRVTADGLGLLGEKGFRSARLNVPVKEGKWYLEIKVEKGGGDGAEGNKDGAHIRLGWGRREAPLNGPAGLDGYSYAYRDKSGDKVTLSRPKQYGKPFGSGDVIGLYISLPPRRKPKEDDPTDPARVLRKRIAINYKNQLYFESMDYTQVKEMTELMDLKKPTTAPSKKDATVKDQNAPALRPVPTLGPESCIAFFRNGECQGPAFTDLYDYLQLKPLAKKDIRSRRNLPIHLRERENFFDDGSLGYYPFLSVFNDARLSINAGPNFDFPPPPDIDGLLFPNKPSGESPAPTWRPLCERYAEFMNEEFAQDELDEVEAQKTRAATQNAREANRAAEEAKAAKKKQQETKKGSKKASAKGKRSTLGTEVITAEDLAAIESAAADGADGGNAADDETPQMRATSSVADGEIEPSLVGASGHSSGPTSPSDSPEGHVHSEKAGSVPRSTTSSNDVHTPASSEGPEMVGDENSDGDQAMDETGALDATDDENLLAGDAPSDSSSEDEDEAEGEGPDDVPEVEDHGQASVKLSQSPQSEEGYESDVDMVADATQL</sequence>
<dbReference type="CDD" id="cd12872">
    <property type="entry name" value="SPRY_Ash2"/>
    <property type="match status" value="1"/>
</dbReference>
<reference evidence="6 7" key="1">
    <citation type="submission" date="2014-04" db="EMBL/GenBank/DDBJ databases">
        <authorList>
            <consortium name="DOE Joint Genome Institute"/>
            <person name="Kuo A."/>
            <person name="Girlanda M."/>
            <person name="Perotto S."/>
            <person name="Kohler A."/>
            <person name="Nagy L.G."/>
            <person name="Floudas D."/>
            <person name="Copeland A."/>
            <person name="Barry K.W."/>
            <person name="Cichocki N."/>
            <person name="Veneault-Fourrey C."/>
            <person name="LaButti K."/>
            <person name="Lindquist E.A."/>
            <person name="Lipzen A."/>
            <person name="Lundell T."/>
            <person name="Morin E."/>
            <person name="Murat C."/>
            <person name="Sun H."/>
            <person name="Tunlid A."/>
            <person name="Henrissat B."/>
            <person name="Grigoriev I.V."/>
            <person name="Hibbett D.S."/>
            <person name="Martin F."/>
            <person name="Nordberg H.P."/>
            <person name="Cantor M.N."/>
            <person name="Hua S.X."/>
        </authorList>
    </citation>
    <scope>NUCLEOTIDE SEQUENCE [LARGE SCALE GENOMIC DNA]</scope>
    <source>
        <strain evidence="6 7">MUT 4182</strain>
    </source>
</reference>
<feature type="domain" description="B30.2/SPRY" evidence="5">
    <location>
        <begin position="114"/>
        <end position="307"/>
    </location>
</feature>
<proteinExistence type="inferred from homology"/>
<gene>
    <name evidence="6" type="ORF">M407DRAFT_225495</name>
</gene>
<dbReference type="PROSITE" id="PS50188">
    <property type="entry name" value="B302_SPRY"/>
    <property type="match status" value="1"/>
</dbReference>
<dbReference type="InterPro" id="IPR043136">
    <property type="entry name" value="B30.2/SPRY_sf"/>
</dbReference>
<evidence type="ECO:0000256" key="4">
    <source>
        <dbReference type="SAM" id="MobiDB-lite"/>
    </source>
</evidence>
<dbReference type="Pfam" id="PF00622">
    <property type="entry name" value="SPRY"/>
    <property type="match status" value="1"/>
</dbReference>
<dbReference type="HOGENOM" id="CLU_396999_0_0_1"/>
<dbReference type="InterPro" id="IPR013320">
    <property type="entry name" value="ConA-like_dom_sf"/>
</dbReference>
<feature type="compositionally biased region" description="Basic residues" evidence="4">
    <location>
        <begin position="495"/>
        <end position="505"/>
    </location>
</feature>
<organism evidence="6 7">
    <name type="scientific">Tulasnella calospora MUT 4182</name>
    <dbReference type="NCBI Taxonomy" id="1051891"/>
    <lineage>
        <taxon>Eukaryota</taxon>
        <taxon>Fungi</taxon>
        <taxon>Dikarya</taxon>
        <taxon>Basidiomycota</taxon>
        <taxon>Agaricomycotina</taxon>
        <taxon>Agaricomycetes</taxon>
        <taxon>Cantharellales</taxon>
        <taxon>Tulasnellaceae</taxon>
        <taxon>Tulasnella</taxon>
    </lineage>
</organism>
<feature type="compositionally biased region" description="Low complexity" evidence="4">
    <location>
        <begin position="515"/>
        <end position="534"/>
    </location>
</feature>
<dbReference type="PANTHER" id="PTHR10598:SF0">
    <property type="entry name" value="SET1_ASH2 HISTONE METHYLTRANSFERASE COMPLEX SUBUNIT ASH2"/>
    <property type="match status" value="1"/>
</dbReference>
<feature type="compositionally biased region" description="Acidic residues" evidence="4">
    <location>
        <begin position="608"/>
        <end position="619"/>
    </location>
</feature>
<dbReference type="GO" id="GO:0048188">
    <property type="term" value="C:Set1C/COMPASS complex"/>
    <property type="evidence" value="ECO:0007669"/>
    <property type="project" value="InterPro"/>
</dbReference>
<evidence type="ECO:0000313" key="6">
    <source>
        <dbReference type="EMBL" id="KIO18506.1"/>
    </source>
</evidence>
<feature type="compositionally biased region" description="Basic and acidic residues" evidence="4">
    <location>
        <begin position="474"/>
        <end position="494"/>
    </location>
</feature>
<dbReference type="EMBL" id="KN823281">
    <property type="protein sequence ID" value="KIO18506.1"/>
    <property type="molecule type" value="Genomic_DNA"/>
</dbReference>
<evidence type="ECO:0000259" key="5">
    <source>
        <dbReference type="PROSITE" id="PS50188"/>
    </source>
</evidence>
<feature type="region of interest" description="Disordered" evidence="4">
    <location>
        <begin position="459"/>
        <end position="694"/>
    </location>
</feature>
<dbReference type="Proteomes" id="UP000054248">
    <property type="component" value="Unassembled WGS sequence"/>
</dbReference>
<dbReference type="GO" id="GO:0000976">
    <property type="term" value="F:transcription cis-regulatory region binding"/>
    <property type="evidence" value="ECO:0007669"/>
    <property type="project" value="TreeGrafter"/>
</dbReference>
<comment type="subcellular location">
    <subcellularLocation>
        <location evidence="1">Nucleus</location>
    </subcellularLocation>
</comment>
<evidence type="ECO:0000256" key="3">
    <source>
        <dbReference type="ARBA" id="ARBA00038149"/>
    </source>
</evidence>
<evidence type="ECO:0000256" key="1">
    <source>
        <dbReference type="ARBA" id="ARBA00004123"/>
    </source>
</evidence>
<feature type="compositionally biased region" description="Polar residues" evidence="4">
    <location>
        <begin position="562"/>
        <end position="572"/>
    </location>
</feature>
<dbReference type="Gene3D" id="2.60.120.920">
    <property type="match status" value="1"/>
</dbReference>
<feature type="compositionally biased region" description="Acidic residues" evidence="4">
    <location>
        <begin position="643"/>
        <end position="660"/>
    </location>
</feature>
<dbReference type="SUPFAM" id="SSF49899">
    <property type="entry name" value="Concanavalin A-like lectins/glucanases"/>
    <property type="match status" value="1"/>
</dbReference>
<feature type="compositionally biased region" description="Basic and acidic residues" evidence="4">
    <location>
        <begin position="24"/>
        <end position="38"/>
    </location>
</feature>
<dbReference type="InterPro" id="IPR001870">
    <property type="entry name" value="B30.2/SPRY"/>
</dbReference>
<keyword evidence="7" id="KW-1185">Reference proteome</keyword>
<reference evidence="7" key="2">
    <citation type="submission" date="2015-01" db="EMBL/GenBank/DDBJ databases">
        <title>Evolutionary Origins and Diversification of the Mycorrhizal Mutualists.</title>
        <authorList>
            <consortium name="DOE Joint Genome Institute"/>
            <consortium name="Mycorrhizal Genomics Consortium"/>
            <person name="Kohler A."/>
            <person name="Kuo A."/>
            <person name="Nagy L.G."/>
            <person name="Floudas D."/>
            <person name="Copeland A."/>
            <person name="Barry K.W."/>
            <person name="Cichocki N."/>
            <person name="Veneault-Fourrey C."/>
            <person name="LaButti K."/>
            <person name="Lindquist E.A."/>
            <person name="Lipzen A."/>
            <person name="Lundell T."/>
            <person name="Morin E."/>
            <person name="Murat C."/>
            <person name="Riley R."/>
            <person name="Ohm R."/>
            <person name="Sun H."/>
            <person name="Tunlid A."/>
            <person name="Henrissat B."/>
            <person name="Grigoriev I.V."/>
            <person name="Hibbett D.S."/>
            <person name="Martin F."/>
        </authorList>
    </citation>
    <scope>NUCLEOTIDE SEQUENCE [LARGE SCALE GENOMIC DNA]</scope>
    <source>
        <strain evidence="7">MUT 4182</strain>
    </source>
</reference>
<dbReference type="OrthoDB" id="10266026at2759"/>
<evidence type="ECO:0000256" key="2">
    <source>
        <dbReference type="ARBA" id="ARBA00023242"/>
    </source>
</evidence>
<feature type="compositionally biased region" description="Polar residues" evidence="4">
    <location>
        <begin position="587"/>
        <end position="601"/>
    </location>
</feature>
<dbReference type="STRING" id="1051891.A0A0C3Q517"/>
<dbReference type="AlphaFoldDB" id="A0A0C3Q517"/>
<keyword evidence="2" id="KW-0539">Nucleus</keyword>
<comment type="similarity">
    <text evidence="3">Belongs to the cclA family.</text>
</comment>
<name>A0A0C3Q517_9AGAM</name>
<dbReference type="PANTHER" id="PTHR10598">
    <property type="entry name" value="SET1/ASH2 HISTONE METHYLTRANSFERASE COMPLEX SUBUNIT ASH2"/>
    <property type="match status" value="1"/>
</dbReference>
<feature type="compositionally biased region" description="Basic and acidic residues" evidence="4">
    <location>
        <begin position="51"/>
        <end position="60"/>
    </location>
</feature>
<protein>
    <recommendedName>
        <fullName evidence="5">B30.2/SPRY domain-containing protein</fullName>
    </recommendedName>
</protein>
<dbReference type="InterPro" id="IPR003877">
    <property type="entry name" value="SPRY_dom"/>
</dbReference>
<dbReference type="InterPro" id="IPR037353">
    <property type="entry name" value="ASH2"/>
</dbReference>
<evidence type="ECO:0000313" key="7">
    <source>
        <dbReference type="Proteomes" id="UP000054248"/>
    </source>
</evidence>
<accession>A0A0C3Q517</accession>
<dbReference type="SMART" id="SM00449">
    <property type="entry name" value="SPRY"/>
    <property type="match status" value="1"/>
</dbReference>
<feature type="region of interest" description="Disordered" evidence="4">
    <location>
        <begin position="24"/>
        <end position="86"/>
    </location>
</feature>